<dbReference type="FunFam" id="3.40.50.720:FF:000084">
    <property type="entry name" value="Short-chain dehydrogenase reductase"/>
    <property type="match status" value="1"/>
</dbReference>
<name>A0A2N4U6S6_9BURK</name>
<dbReference type="PANTHER" id="PTHR43639:SF1">
    <property type="entry name" value="SHORT-CHAIN DEHYDROGENASE_REDUCTASE FAMILY PROTEIN"/>
    <property type="match status" value="1"/>
</dbReference>
<keyword evidence="4" id="KW-1185">Reference proteome</keyword>
<dbReference type="PRINTS" id="PR00081">
    <property type="entry name" value="GDHRDH"/>
</dbReference>
<proteinExistence type="inferred from homology"/>
<dbReference type="PANTHER" id="PTHR43639">
    <property type="entry name" value="OXIDOREDUCTASE, SHORT-CHAIN DEHYDROGENASE/REDUCTASE FAMILY (AFU_ORTHOLOGUE AFUA_5G02870)"/>
    <property type="match status" value="1"/>
</dbReference>
<reference evidence="3 4" key="1">
    <citation type="submission" date="2017-10" db="EMBL/GenBank/DDBJ databases">
        <title>Two draft genome sequences of Pusillimonas sp. strains isolated from a nitrate- and radionuclide-contaminated groundwater in Russia.</title>
        <authorList>
            <person name="Grouzdev D.S."/>
            <person name="Tourova T.P."/>
            <person name="Goeva M.A."/>
            <person name="Babich T.L."/>
            <person name="Sokolova D.S."/>
            <person name="Abdullin R."/>
            <person name="Poltaraus A.B."/>
            <person name="Toshchakov S.V."/>
            <person name="Nazina T.N."/>
        </authorList>
    </citation>
    <scope>NUCLEOTIDE SEQUENCE [LARGE SCALE GENOMIC DNA]</scope>
    <source>
        <strain evidence="3 4">JR1/69-3-13</strain>
    </source>
</reference>
<accession>A0A2N4U6S6</accession>
<evidence type="ECO:0000256" key="2">
    <source>
        <dbReference type="ARBA" id="ARBA00023002"/>
    </source>
</evidence>
<dbReference type="PROSITE" id="PS00061">
    <property type="entry name" value="ADH_SHORT"/>
    <property type="match status" value="1"/>
</dbReference>
<dbReference type="Pfam" id="PF13561">
    <property type="entry name" value="adh_short_C2"/>
    <property type="match status" value="1"/>
</dbReference>
<evidence type="ECO:0000256" key="1">
    <source>
        <dbReference type="ARBA" id="ARBA00006484"/>
    </source>
</evidence>
<protein>
    <submittedName>
        <fullName evidence="3">Oxidoreductase</fullName>
    </submittedName>
</protein>
<sequence length="249" mass="25469">MAPPNNTVLITGASRGIGAATAIAAARNGFDVAVNYVKDEAAAQGVVEAIQQQGRRAVAIQGDVGIPHDIPRLFQLAEEALGPLTALVNNTGITGPIGPFSNTTDATIEHVFQVNVFGTIQCSRAALASFARHGTKGVIVNVSSVAARSGSPGEYIHYAASKAAVETFTLGLAREVAVSGIRVCGVAPGSTLTEIHAAAGEPGRPERIAPRIPMGRLAKPEEVAETVVWLLSPAASYITGTVVQCAGGL</sequence>
<comment type="caution">
    <text evidence="3">The sequence shown here is derived from an EMBL/GenBank/DDBJ whole genome shotgun (WGS) entry which is preliminary data.</text>
</comment>
<dbReference type="EMBL" id="PDNW01000004">
    <property type="protein sequence ID" value="PLC50713.1"/>
    <property type="molecule type" value="Genomic_DNA"/>
</dbReference>
<comment type="similarity">
    <text evidence="1">Belongs to the short-chain dehydrogenases/reductases (SDR) family.</text>
</comment>
<organism evidence="3 4">
    <name type="scientific">Pollutimonas subterranea</name>
    <dbReference type="NCBI Taxonomy" id="2045210"/>
    <lineage>
        <taxon>Bacteria</taxon>
        <taxon>Pseudomonadati</taxon>
        <taxon>Pseudomonadota</taxon>
        <taxon>Betaproteobacteria</taxon>
        <taxon>Burkholderiales</taxon>
        <taxon>Alcaligenaceae</taxon>
        <taxon>Pollutimonas</taxon>
    </lineage>
</organism>
<dbReference type="InterPro" id="IPR020904">
    <property type="entry name" value="Sc_DH/Rdtase_CS"/>
</dbReference>
<dbReference type="InterPro" id="IPR002347">
    <property type="entry name" value="SDR_fam"/>
</dbReference>
<dbReference type="SUPFAM" id="SSF51735">
    <property type="entry name" value="NAD(P)-binding Rossmann-fold domains"/>
    <property type="match status" value="1"/>
</dbReference>
<dbReference type="CDD" id="cd05233">
    <property type="entry name" value="SDR_c"/>
    <property type="match status" value="1"/>
</dbReference>
<dbReference type="InterPro" id="IPR036291">
    <property type="entry name" value="NAD(P)-bd_dom_sf"/>
</dbReference>
<keyword evidence="2" id="KW-0560">Oxidoreductase</keyword>
<gene>
    <name evidence="3" type="ORF">CR159_06855</name>
</gene>
<dbReference type="Proteomes" id="UP000234190">
    <property type="component" value="Unassembled WGS sequence"/>
</dbReference>
<dbReference type="PRINTS" id="PR00080">
    <property type="entry name" value="SDRFAMILY"/>
</dbReference>
<evidence type="ECO:0000313" key="4">
    <source>
        <dbReference type="Proteomes" id="UP000234190"/>
    </source>
</evidence>
<dbReference type="Gene3D" id="3.40.50.720">
    <property type="entry name" value="NAD(P)-binding Rossmann-like Domain"/>
    <property type="match status" value="1"/>
</dbReference>
<dbReference type="OrthoDB" id="20590at2"/>
<dbReference type="GO" id="GO:0016491">
    <property type="term" value="F:oxidoreductase activity"/>
    <property type="evidence" value="ECO:0007669"/>
    <property type="project" value="UniProtKB-KW"/>
</dbReference>
<dbReference type="RefSeq" id="WP_102073260.1">
    <property type="nucleotide sequence ID" value="NZ_PDNW01000004.1"/>
</dbReference>
<dbReference type="AlphaFoldDB" id="A0A2N4U6S6"/>
<evidence type="ECO:0000313" key="3">
    <source>
        <dbReference type="EMBL" id="PLC50713.1"/>
    </source>
</evidence>